<protein>
    <submittedName>
        <fullName evidence="2">Uncharacterized protein</fullName>
    </submittedName>
</protein>
<sequence length="110" mass="11644">MNLIFVLLVSFPLGYFLANRTTAVIAYIAAFGPLFTFQTLSLVTDWAGGSTAAFGGPFPSSNYSNVVGYAAVNVVLYLAGFGLIMLGHRLGAGRRVRRANAGAVNLDPVR</sequence>
<dbReference type="EMBL" id="BOPH01000105">
    <property type="protein sequence ID" value="GIJ72778.1"/>
    <property type="molecule type" value="Genomic_DNA"/>
</dbReference>
<evidence type="ECO:0000256" key="1">
    <source>
        <dbReference type="SAM" id="Phobius"/>
    </source>
</evidence>
<gene>
    <name evidence="2" type="ORF">Voc01_076950</name>
</gene>
<dbReference type="Proteomes" id="UP000635606">
    <property type="component" value="Unassembled WGS sequence"/>
</dbReference>
<name>A0A8J4EFL7_9ACTN</name>
<keyword evidence="3" id="KW-1185">Reference proteome</keyword>
<dbReference type="AlphaFoldDB" id="A0A8J4EFL7"/>
<keyword evidence="1" id="KW-0472">Membrane</keyword>
<evidence type="ECO:0000313" key="2">
    <source>
        <dbReference type="EMBL" id="GIJ72778.1"/>
    </source>
</evidence>
<organism evidence="2 3">
    <name type="scientific">Virgisporangium ochraceum</name>
    <dbReference type="NCBI Taxonomy" id="65505"/>
    <lineage>
        <taxon>Bacteria</taxon>
        <taxon>Bacillati</taxon>
        <taxon>Actinomycetota</taxon>
        <taxon>Actinomycetes</taxon>
        <taxon>Micromonosporales</taxon>
        <taxon>Micromonosporaceae</taxon>
        <taxon>Virgisporangium</taxon>
    </lineage>
</organism>
<dbReference type="RefSeq" id="WP_203932623.1">
    <property type="nucleotide sequence ID" value="NZ_BOPH01000105.1"/>
</dbReference>
<comment type="caution">
    <text evidence="2">The sequence shown here is derived from an EMBL/GenBank/DDBJ whole genome shotgun (WGS) entry which is preliminary data.</text>
</comment>
<keyword evidence="1" id="KW-0812">Transmembrane</keyword>
<reference evidence="2" key="1">
    <citation type="submission" date="2021-01" db="EMBL/GenBank/DDBJ databases">
        <title>Whole genome shotgun sequence of Virgisporangium ochraceum NBRC 16418.</title>
        <authorList>
            <person name="Komaki H."/>
            <person name="Tamura T."/>
        </authorList>
    </citation>
    <scope>NUCLEOTIDE SEQUENCE</scope>
    <source>
        <strain evidence="2">NBRC 16418</strain>
    </source>
</reference>
<accession>A0A8J4EFL7</accession>
<keyword evidence="1" id="KW-1133">Transmembrane helix</keyword>
<proteinExistence type="predicted"/>
<feature type="transmembrane region" description="Helical" evidence="1">
    <location>
        <begin position="66"/>
        <end position="88"/>
    </location>
</feature>
<evidence type="ECO:0000313" key="3">
    <source>
        <dbReference type="Proteomes" id="UP000635606"/>
    </source>
</evidence>